<keyword evidence="9" id="KW-1185">Reference proteome</keyword>
<reference evidence="8 9" key="1">
    <citation type="journal article" date="2004" name="Nature">
        <title>Genome sequence of the ultrasmall unicellular red alga Cyanidioschyzon merolae 10D.</title>
        <authorList>
            <person name="Matsuzaki M."/>
            <person name="Misumi O."/>
            <person name="Shin-i T."/>
            <person name="Maruyama S."/>
            <person name="Takahara M."/>
            <person name="Miyagishima S."/>
            <person name="Mori T."/>
            <person name="Nishida K."/>
            <person name="Yagisawa F."/>
            <person name="Nishida K."/>
            <person name="Yoshida Y."/>
            <person name="Nishimura Y."/>
            <person name="Nakao S."/>
            <person name="Kobayashi T."/>
            <person name="Momoyama Y."/>
            <person name="Higashiyama T."/>
            <person name="Minoda A."/>
            <person name="Sano M."/>
            <person name="Nomoto H."/>
            <person name="Oishi K."/>
            <person name="Hayashi H."/>
            <person name="Ohta F."/>
            <person name="Nishizaka S."/>
            <person name="Haga S."/>
            <person name="Miura S."/>
            <person name="Morishita T."/>
            <person name="Kabeya Y."/>
            <person name="Terasawa K."/>
            <person name="Suzuki Y."/>
            <person name="Ishii Y."/>
            <person name="Asakawa S."/>
            <person name="Takano H."/>
            <person name="Ohta N."/>
            <person name="Kuroiwa H."/>
            <person name="Tanaka K."/>
            <person name="Shimizu N."/>
            <person name="Sugano S."/>
            <person name="Sato N."/>
            <person name="Nozaki H."/>
            <person name="Ogasawara N."/>
            <person name="Kohara Y."/>
            <person name="Kuroiwa T."/>
        </authorList>
    </citation>
    <scope>NUCLEOTIDE SEQUENCE [LARGE SCALE GENOMIC DNA]</scope>
    <source>
        <strain evidence="8 9">10D</strain>
    </source>
</reference>
<dbReference type="InterPro" id="IPR008676">
    <property type="entry name" value="MRG"/>
</dbReference>
<organism evidence="8 9">
    <name type="scientific">Cyanidioschyzon merolae (strain NIES-3377 / 10D)</name>
    <name type="common">Unicellular red alga</name>
    <dbReference type="NCBI Taxonomy" id="280699"/>
    <lineage>
        <taxon>Eukaryota</taxon>
        <taxon>Rhodophyta</taxon>
        <taxon>Bangiophyceae</taxon>
        <taxon>Cyanidiales</taxon>
        <taxon>Cyanidiaceae</taxon>
        <taxon>Cyanidioschyzon</taxon>
    </lineage>
</organism>
<dbReference type="GO" id="GO:0006355">
    <property type="term" value="P:regulation of DNA-templated transcription"/>
    <property type="evidence" value="ECO:0007669"/>
    <property type="project" value="InterPro"/>
</dbReference>
<accession>M1VHI6</accession>
<evidence type="ECO:0000313" key="8">
    <source>
        <dbReference type="EMBL" id="BAM82812.1"/>
    </source>
</evidence>
<feature type="domain" description="MSL3 chromodomain-like" evidence="7">
    <location>
        <begin position="10"/>
        <end position="78"/>
    </location>
</feature>
<evidence type="ECO:0000259" key="7">
    <source>
        <dbReference type="Pfam" id="PF22732"/>
    </source>
</evidence>
<dbReference type="InterPro" id="IPR053820">
    <property type="entry name" value="MSL3_chromo-like"/>
</dbReference>
<dbReference type="RefSeq" id="XP_005538848.1">
    <property type="nucleotide sequence ID" value="XM_005538791.1"/>
</dbReference>
<dbReference type="PANTHER" id="PTHR10880">
    <property type="entry name" value="MORTALITY FACTOR 4-LIKE PROTEIN"/>
    <property type="match status" value="1"/>
</dbReference>
<dbReference type="GO" id="GO:0005634">
    <property type="term" value="C:nucleus"/>
    <property type="evidence" value="ECO:0007669"/>
    <property type="project" value="UniProtKB-SubCell"/>
</dbReference>
<name>M1VHI6_CYAM1</name>
<dbReference type="GO" id="GO:0000123">
    <property type="term" value="C:histone acetyltransferase complex"/>
    <property type="evidence" value="ECO:0007669"/>
    <property type="project" value="TreeGrafter"/>
</dbReference>
<dbReference type="KEGG" id="cme:CYME_CMS194C"/>
<gene>
    <name evidence="8" type="ORF">CYME_CMS194C</name>
</gene>
<dbReference type="Pfam" id="PF22732">
    <property type="entry name" value="MSL3_chromo-like"/>
    <property type="match status" value="1"/>
</dbReference>
<evidence type="ECO:0000256" key="3">
    <source>
        <dbReference type="ARBA" id="ARBA00023015"/>
    </source>
</evidence>
<dbReference type="GeneID" id="16997619"/>
<keyword evidence="5" id="KW-0539">Nucleus</keyword>
<evidence type="ECO:0000256" key="1">
    <source>
        <dbReference type="ARBA" id="ARBA00004123"/>
    </source>
</evidence>
<evidence type="ECO:0000259" key="6">
    <source>
        <dbReference type="Pfam" id="PF05712"/>
    </source>
</evidence>
<keyword evidence="4" id="KW-0804">Transcription</keyword>
<dbReference type="InterPro" id="IPR038217">
    <property type="entry name" value="MRG_C_sf"/>
</dbReference>
<dbReference type="InterPro" id="IPR026541">
    <property type="entry name" value="MRG_dom"/>
</dbReference>
<dbReference type="InterPro" id="IPR016197">
    <property type="entry name" value="Chromo-like_dom_sf"/>
</dbReference>
<dbReference type="HOGENOM" id="CLU_039566_1_1_1"/>
<dbReference type="eggNOG" id="KOG3001">
    <property type="taxonomic scope" value="Eukaryota"/>
</dbReference>
<proteinExistence type="predicted"/>
<reference evidence="8 9" key="2">
    <citation type="journal article" date="2007" name="BMC Biol.">
        <title>A 100%-complete sequence reveals unusually simple genomic features in the hot-spring red alga Cyanidioschyzon merolae.</title>
        <authorList>
            <person name="Nozaki H."/>
            <person name="Takano H."/>
            <person name="Misumi O."/>
            <person name="Terasawa K."/>
            <person name="Matsuzaki M."/>
            <person name="Maruyama S."/>
            <person name="Nishida K."/>
            <person name="Yagisawa F."/>
            <person name="Yoshida Y."/>
            <person name="Fujiwara T."/>
            <person name="Takio S."/>
            <person name="Tamura K."/>
            <person name="Chung S.J."/>
            <person name="Nakamura S."/>
            <person name="Kuroiwa H."/>
            <person name="Tanaka K."/>
            <person name="Sato N."/>
            <person name="Kuroiwa T."/>
        </authorList>
    </citation>
    <scope>NUCLEOTIDE SEQUENCE [LARGE SCALE GENOMIC DNA]</scope>
    <source>
        <strain evidence="8 9">10D</strain>
    </source>
</reference>
<dbReference type="OrthoDB" id="124855at2759"/>
<dbReference type="OMA" id="GLQTYFD"/>
<dbReference type="PANTHER" id="PTHR10880:SF15">
    <property type="entry name" value="MSL COMPLEX SUBUNIT 3"/>
    <property type="match status" value="1"/>
</dbReference>
<dbReference type="Pfam" id="PF05712">
    <property type="entry name" value="MRG"/>
    <property type="match status" value="1"/>
</dbReference>
<evidence type="ECO:0000256" key="4">
    <source>
        <dbReference type="ARBA" id="ARBA00023163"/>
    </source>
</evidence>
<dbReference type="GO" id="GO:0006325">
    <property type="term" value="P:chromatin organization"/>
    <property type="evidence" value="ECO:0007669"/>
    <property type="project" value="UniProtKB-KW"/>
</dbReference>
<keyword evidence="3" id="KW-0805">Transcription regulation</keyword>
<dbReference type="Gramene" id="CMS194CT">
    <property type="protein sequence ID" value="CMS194CT"/>
    <property type="gene ID" value="CMS194C"/>
</dbReference>
<keyword evidence="2" id="KW-0156">Chromatin regulator</keyword>
<dbReference type="SUPFAM" id="SSF54160">
    <property type="entry name" value="Chromo domain-like"/>
    <property type="match status" value="1"/>
</dbReference>
<feature type="domain" description="MRG" evidence="6">
    <location>
        <begin position="173"/>
        <end position="320"/>
    </location>
</feature>
<dbReference type="PROSITE" id="PS51640">
    <property type="entry name" value="MRG"/>
    <property type="match status" value="1"/>
</dbReference>
<evidence type="ECO:0000256" key="5">
    <source>
        <dbReference type="ARBA" id="ARBA00023242"/>
    </source>
</evidence>
<dbReference type="Proteomes" id="UP000007014">
    <property type="component" value="Chromosome 19"/>
</dbReference>
<dbReference type="STRING" id="280699.M1VHI6"/>
<comment type="subcellular location">
    <subcellularLocation>
        <location evidence="1">Nucleus</location>
    </subcellularLocation>
</comment>
<dbReference type="Gene3D" id="2.30.30.140">
    <property type="match status" value="1"/>
</dbReference>
<dbReference type="EMBL" id="AP006501">
    <property type="protein sequence ID" value="BAM82812.1"/>
    <property type="molecule type" value="Genomic_DNA"/>
</dbReference>
<sequence length="331" mass="37606">MVPAGTQQDFAEQENVLVYHGPLLYEAKVLEALESRTEPGARCYLVHFIGWNRCYDTVVSREAVLPRTSANLELAEQLYVDFVEKRGPAATAAVEAASHTTQRIERVAQGNTEAPLSASTTGCESAISAAHVRNDEVVIDGEDDVDEHVAIYNCRGLRSILEHVDPDDPLRWFELPTVLKRTVLDDFEYVSESGRLYPLPAQVTVAAILHAWVRHRKRTQDTDAGQIRALAESLQRYFNEALSSMLLYEDERPQYAMVTTSHPGKRASEIYGGEHLLRLMVKLPWFLEQLPITRDEVRQFARLFQDLCRFLLRNHYRFFSVVDGSALEESR</sequence>
<evidence type="ECO:0000313" key="9">
    <source>
        <dbReference type="Proteomes" id="UP000007014"/>
    </source>
</evidence>
<dbReference type="AlphaFoldDB" id="M1VHI6"/>
<evidence type="ECO:0000256" key="2">
    <source>
        <dbReference type="ARBA" id="ARBA00022853"/>
    </source>
</evidence>
<dbReference type="Gene3D" id="1.10.274.30">
    <property type="entry name" value="MRG domain"/>
    <property type="match status" value="1"/>
</dbReference>
<protein>
    <submittedName>
        <fullName evidence="8">Similar to cell polarity protein alp13</fullName>
    </submittedName>
</protein>